<reference evidence="3" key="1">
    <citation type="submission" date="2017-05" db="EMBL/GenBank/DDBJ databases">
        <authorList>
            <person name="Sharma S."/>
            <person name="Sidhu C."/>
            <person name="Pinnaka A.K."/>
        </authorList>
    </citation>
    <scope>NUCLEOTIDE SEQUENCE [LARGE SCALE GENOMIC DNA]</scope>
    <source>
        <strain evidence="3">AK93</strain>
    </source>
</reference>
<dbReference type="OrthoDB" id="8400810at2"/>
<protein>
    <recommendedName>
        <fullName evidence="4">Gluconate 2-dehydrogenase subunit 3 family protein</fullName>
    </recommendedName>
</protein>
<feature type="signal peptide" evidence="1">
    <location>
        <begin position="1"/>
        <end position="37"/>
    </location>
</feature>
<gene>
    <name evidence="2" type="ORF">CAL65_10395</name>
</gene>
<dbReference type="EMBL" id="NFZW01000008">
    <property type="protein sequence ID" value="RFA36909.1"/>
    <property type="molecule type" value="Genomic_DNA"/>
</dbReference>
<evidence type="ECO:0000313" key="3">
    <source>
        <dbReference type="Proteomes" id="UP000256763"/>
    </source>
</evidence>
<evidence type="ECO:0008006" key="4">
    <source>
        <dbReference type="Google" id="ProtNLM"/>
    </source>
</evidence>
<sequence>MTTKQAPASPVWMLRRRSLLHTLVALPILASSAPVLASSLGGQPKPPFTRLYPSGSSSRQQPAVDFDAAEIAILTHLIETILPSDDTPGAREAGTVDYVVENLRERGAEVVAGIKQGLAALDQMAQRQFEVAFVELEAAQANTILQIVASTPALESFWGAVRGLSVSHFLPRQPATNRSACLAQASITAVFPTPTHWIA</sequence>
<name>A0A3E0WX00_9GAMM</name>
<keyword evidence="3" id="KW-1185">Reference proteome</keyword>
<organism evidence="2 3">
    <name type="scientific">Alkalilimnicola ehrlichii</name>
    <dbReference type="NCBI Taxonomy" id="351052"/>
    <lineage>
        <taxon>Bacteria</taxon>
        <taxon>Pseudomonadati</taxon>
        <taxon>Pseudomonadota</taxon>
        <taxon>Gammaproteobacteria</taxon>
        <taxon>Chromatiales</taxon>
        <taxon>Ectothiorhodospiraceae</taxon>
        <taxon>Alkalilimnicola</taxon>
    </lineage>
</organism>
<feature type="chain" id="PRO_5017745440" description="Gluconate 2-dehydrogenase subunit 3 family protein" evidence="1">
    <location>
        <begin position="38"/>
        <end position="199"/>
    </location>
</feature>
<dbReference type="Pfam" id="PF13618">
    <property type="entry name" value="Gluconate_2-dh3"/>
    <property type="match status" value="1"/>
</dbReference>
<proteinExistence type="predicted"/>
<dbReference type="RefSeq" id="WP_116302171.1">
    <property type="nucleotide sequence ID" value="NZ_NFZV01000008.1"/>
</dbReference>
<dbReference type="AlphaFoldDB" id="A0A3E0WX00"/>
<comment type="caution">
    <text evidence="2">The sequence shown here is derived from an EMBL/GenBank/DDBJ whole genome shotgun (WGS) entry which is preliminary data.</text>
</comment>
<keyword evidence="1" id="KW-0732">Signal</keyword>
<evidence type="ECO:0000256" key="1">
    <source>
        <dbReference type="SAM" id="SignalP"/>
    </source>
</evidence>
<dbReference type="InterPro" id="IPR027056">
    <property type="entry name" value="Gluconate_2DH_su3"/>
</dbReference>
<evidence type="ECO:0000313" key="2">
    <source>
        <dbReference type="EMBL" id="RFA36909.1"/>
    </source>
</evidence>
<dbReference type="Proteomes" id="UP000256763">
    <property type="component" value="Unassembled WGS sequence"/>
</dbReference>
<accession>A0A3E0WX00</accession>